<evidence type="ECO:0000313" key="2">
    <source>
        <dbReference type="EMBL" id="MFD1175002.1"/>
    </source>
</evidence>
<reference evidence="3" key="1">
    <citation type="journal article" date="2019" name="Int. J. Syst. Evol. Microbiol.">
        <title>The Global Catalogue of Microorganisms (GCM) 10K type strain sequencing project: providing services to taxonomists for standard genome sequencing and annotation.</title>
        <authorList>
            <consortium name="The Broad Institute Genomics Platform"/>
            <consortium name="The Broad Institute Genome Sequencing Center for Infectious Disease"/>
            <person name="Wu L."/>
            <person name="Ma J."/>
        </authorList>
    </citation>
    <scope>NUCLEOTIDE SEQUENCE [LARGE SCALE GENOMIC DNA]</scope>
    <source>
        <strain evidence="3">CCUG 59189</strain>
    </source>
</reference>
<accession>A0ABW3RRX0</accession>
<dbReference type="RefSeq" id="WP_379315927.1">
    <property type="nucleotide sequence ID" value="NZ_JBHTLM010000001.1"/>
</dbReference>
<dbReference type="PANTHER" id="PTHR22642:SF2">
    <property type="entry name" value="PROTEIN LONG AFTER FAR-RED 3"/>
    <property type="match status" value="1"/>
</dbReference>
<organism evidence="2 3">
    <name type="scientific">Paenibacillus puldeungensis</name>
    <dbReference type="NCBI Taxonomy" id="696536"/>
    <lineage>
        <taxon>Bacteria</taxon>
        <taxon>Bacillati</taxon>
        <taxon>Bacillota</taxon>
        <taxon>Bacilli</taxon>
        <taxon>Bacillales</taxon>
        <taxon>Paenibacillaceae</taxon>
        <taxon>Paenibacillus</taxon>
    </lineage>
</organism>
<dbReference type="SUPFAM" id="SSF51556">
    <property type="entry name" value="Metallo-dependent hydrolases"/>
    <property type="match status" value="1"/>
</dbReference>
<dbReference type="InterPro" id="IPR013108">
    <property type="entry name" value="Amidohydro_3"/>
</dbReference>
<dbReference type="Gene3D" id="2.30.40.10">
    <property type="entry name" value="Urease, subunit C, domain 1"/>
    <property type="match status" value="1"/>
</dbReference>
<dbReference type="Gene3D" id="3.20.20.140">
    <property type="entry name" value="Metal-dependent hydrolases"/>
    <property type="match status" value="1"/>
</dbReference>
<evidence type="ECO:0000313" key="3">
    <source>
        <dbReference type="Proteomes" id="UP001597262"/>
    </source>
</evidence>
<name>A0ABW3RRX0_9BACL</name>
<dbReference type="InterPro" id="IPR011059">
    <property type="entry name" value="Metal-dep_hydrolase_composite"/>
</dbReference>
<gene>
    <name evidence="2" type="ORF">ACFQ3W_01595</name>
</gene>
<keyword evidence="3" id="KW-1185">Reference proteome</keyword>
<protein>
    <submittedName>
        <fullName evidence="2">Amidohydrolase</fullName>
        <ecNumber evidence="2">3.5.-.-</ecNumber>
    </submittedName>
</protein>
<dbReference type="Pfam" id="PF07969">
    <property type="entry name" value="Amidohydro_3"/>
    <property type="match status" value="1"/>
</dbReference>
<dbReference type="Proteomes" id="UP001597262">
    <property type="component" value="Unassembled WGS sequence"/>
</dbReference>
<dbReference type="GO" id="GO:0016787">
    <property type="term" value="F:hydrolase activity"/>
    <property type="evidence" value="ECO:0007669"/>
    <property type="project" value="UniProtKB-KW"/>
</dbReference>
<keyword evidence="2" id="KW-0378">Hydrolase</keyword>
<dbReference type="SUPFAM" id="SSF51338">
    <property type="entry name" value="Composite domain of metallo-dependent hydrolases"/>
    <property type="match status" value="1"/>
</dbReference>
<sequence>MNATSNTFADIVLISNAVFTGTEDEARPGFVAITGELISAVGTKSDSVNWIGPMTKVYELGDGLVMPGIHDNHVFFTGYMSMHRGLDLTNTSSPQEALDLLIAYAEGLPKGENVYAFGWGLDTWEGPPDQALLDEAFPDRAVIAINRTKSYCWMNQKATQKYGFVPDQCSAEARALLLRDMLNDQKLVQSEFLDFCRMLAERGVTSIKDIGFDDYVGMLPVLSSLDESRQLPLRVHFALEPVLDPINIPVGMQYKDRYNGDQLRFQGFKIMVDGVVADHTGDMLEPYADMPGVTNLRPVDYEAIEAAVLEADEQGLKCTLCAEGDAAIRRVVSIFEKCRKHGGDRDIRHSICDLEYPHPDDLKRMADLEIFAEVYAQVLLLNPSHELAYMADAVGREKERLFYNYKGMLDAGVTVTIGTDLPLFLTSVPDSLYAATARLFPDESPAGGWYPDRGMPASEVLKAWTINGAKHCYMEDKTGTLTPGKYADIAVFERNLLQTAASELRSSKAILTIAGGSITNDRVSSSREN</sequence>
<dbReference type="PANTHER" id="PTHR22642">
    <property type="entry name" value="IMIDAZOLONEPROPIONASE"/>
    <property type="match status" value="1"/>
</dbReference>
<dbReference type="InterPro" id="IPR032466">
    <property type="entry name" value="Metal_Hydrolase"/>
</dbReference>
<feature type="domain" description="Amidohydrolase 3" evidence="1">
    <location>
        <begin position="57"/>
        <end position="518"/>
    </location>
</feature>
<evidence type="ECO:0000259" key="1">
    <source>
        <dbReference type="Pfam" id="PF07969"/>
    </source>
</evidence>
<proteinExistence type="predicted"/>
<comment type="caution">
    <text evidence="2">The sequence shown here is derived from an EMBL/GenBank/DDBJ whole genome shotgun (WGS) entry which is preliminary data.</text>
</comment>
<dbReference type="Gene3D" id="3.10.310.70">
    <property type="match status" value="1"/>
</dbReference>
<dbReference type="EC" id="3.5.-.-" evidence="2"/>
<dbReference type="EMBL" id="JBHTLM010000001">
    <property type="protein sequence ID" value="MFD1175002.1"/>
    <property type="molecule type" value="Genomic_DNA"/>
</dbReference>